<dbReference type="Proteomes" id="UP000828390">
    <property type="component" value="Unassembled WGS sequence"/>
</dbReference>
<reference evidence="3" key="2">
    <citation type="submission" date="2020-11" db="EMBL/GenBank/DDBJ databases">
        <authorList>
            <person name="McCartney M.A."/>
            <person name="Auch B."/>
            <person name="Kono T."/>
            <person name="Mallez S."/>
            <person name="Becker A."/>
            <person name="Gohl D.M."/>
            <person name="Silverstein K.A.T."/>
            <person name="Koren S."/>
            <person name="Bechman K.B."/>
            <person name="Herman A."/>
            <person name="Abrahante J.E."/>
            <person name="Garbe J."/>
        </authorList>
    </citation>
    <scope>NUCLEOTIDE SEQUENCE</scope>
    <source>
        <strain evidence="3">Duluth1</strain>
        <tissue evidence="3">Whole animal</tissue>
    </source>
</reference>
<protein>
    <recommendedName>
        <fullName evidence="2">Ion transport N-terminal domain-containing protein</fullName>
    </recommendedName>
</protein>
<dbReference type="InterPro" id="IPR013621">
    <property type="entry name" value="Ion_trans_N"/>
</dbReference>
<keyword evidence="4" id="KW-1185">Reference proteome</keyword>
<evidence type="ECO:0000313" key="4">
    <source>
        <dbReference type="Proteomes" id="UP000828390"/>
    </source>
</evidence>
<name>A0A9D4KF45_DREPO</name>
<reference evidence="3" key="1">
    <citation type="journal article" date="2019" name="bioRxiv">
        <title>The Genome of the Zebra Mussel, Dreissena polymorpha: A Resource for Invasive Species Research.</title>
        <authorList>
            <person name="McCartney M.A."/>
            <person name="Auch B."/>
            <person name="Kono T."/>
            <person name="Mallez S."/>
            <person name="Zhang Y."/>
            <person name="Obille A."/>
            <person name="Becker A."/>
            <person name="Abrahante J.E."/>
            <person name="Garbe J."/>
            <person name="Badalamenti J.P."/>
            <person name="Herman A."/>
            <person name="Mangelson H."/>
            <person name="Liachko I."/>
            <person name="Sullivan S."/>
            <person name="Sone E.D."/>
            <person name="Koren S."/>
            <person name="Silverstein K.A.T."/>
            <person name="Beckman K.B."/>
            <person name="Gohl D.M."/>
        </authorList>
    </citation>
    <scope>NUCLEOTIDE SEQUENCE</scope>
    <source>
        <strain evidence="3">Duluth1</strain>
        <tissue evidence="3">Whole animal</tissue>
    </source>
</reference>
<evidence type="ECO:0000313" key="3">
    <source>
        <dbReference type="EMBL" id="KAH3838137.1"/>
    </source>
</evidence>
<dbReference type="EMBL" id="JAIWYP010000004">
    <property type="protein sequence ID" value="KAH3838137.1"/>
    <property type="molecule type" value="Genomic_DNA"/>
</dbReference>
<gene>
    <name evidence="3" type="ORF">DPMN_111543</name>
</gene>
<evidence type="ECO:0000256" key="1">
    <source>
        <dbReference type="SAM" id="MobiDB-lite"/>
    </source>
</evidence>
<dbReference type="Pfam" id="PF08412">
    <property type="entry name" value="Ion_trans_N"/>
    <property type="match status" value="1"/>
</dbReference>
<accession>A0A9D4KF45</accession>
<feature type="compositionally biased region" description="Low complexity" evidence="1">
    <location>
        <begin position="38"/>
        <end position="50"/>
    </location>
</feature>
<feature type="domain" description="Ion transport N-terminal" evidence="2">
    <location>
        <begin position="222"/>
        <end position="263"/>
    </location>
</feature>
<organism evidence="3 4">
    <name type="scientific">Dreissena polymorpha</name>
    <name type="common">Zebra mussel</name>
    <name type="synonym">Mytilus polymorpha</name>
    <dbReference type="NCBI Taxonomy" id="45954"/>
    <lineage>
        <taxon>Eukaryota</taxon>
        <taxon>Metazoa</taxon>
        <taxon>Spiralia</taxon>
        <taxon>Lophotrochozoa</taxon>
        <taxon>Mollusca</taxon>
        <taxon>Bivalvia</taxon>
        <taxon>Autobranchia</taxon>
        <taxon>Heteroconchia</taxon>
        <taxon>Euheterodonta</taxon>
        <taxon>Imparidentia</taxon>
        <taxon>Neoheterodontei</taxon>
        <taxon>Myida</taxon>
        <taxon>Dreissenoidea</taxon>
        <taxon>Dreissenidae</taxon>
        <taxon>Dreissena</taxon>
    </lineage>
</organism>
<comment type="caution">
    <text evidence="3">The sequence shown here is derived from an EMBL/GenBank/DDBJ whole genome shotgun (WGS) entry which is preliminary data.</text>
</comment>
<proteinExistence type="predicted"/>
<evidence type="ECO:0000259" key="2">
    <source>
        <dbReference type="Pfam" id="PF08412"/>
    </source>
</evidence>
<feature type="region of interest" description="Disordered" evidence="1">
    <location>
        <begin position="38"/>
        <end position="66"/>
    </location>
</feature>
<dbReference type="AlphaFoldDB" id="A0A9D4KF45"/>
<sequence>MLTIFVHKRVLTIFFQNVKLSIPGQLDINVGHHDVHVSTSESTETATSVSQLSTPVHRIRDSPPPRKATLMPTIPRSDSVKFNKTSANGSAVRQINMDEKQRAPRLSRRVPSLKLKRMGAQSRNLNNANVVNDSADGTIPCFPPSGRANPSITITIDSDDDSVFSDYLSPAMNYKPDLKVQFIGDETSLYGTPKEELIPNSSATINMEKSSPTSFLREQIYAFFQPSDNKLAMKLFGNKNALLKEKMRHKRQGNWVIHPCSNFRLVFSTHVSNSDKICITLYLL</sequence>